<dbReference type="EMBL" id="SRMA01024856">
    <property type="protein sequence ID" value="TRY99976.1"/>
    <property type="molecule type" value="Genomic_DNA"/>
</dbReference>
<evidence type="ECO:0000256" key="5">
    <source>
        <dbReference type="SAM" id="MobiDB-lite"/>
    </source>
</evidence>
<keyword evidence="2" id="KW-0378">Hydrolase</keyword>
<evidence type="ECO:0000256" key="1">
    <source>
        <dbReference type="ARBA" id="ARBA00022741"/>
    </source>
</evidence>
<evidence type="ECO:0000256" key="4">
    <source>
        <dbReference type="ARBA" id="ARBA00022840"/>
    </source>
</evidence>
<feature type="compositionally biased region" description="Acidic residues" evidence="5">
    <location>
        <begin position="19"/>
        <end position="28"/>
    </location>
</feature>
<sequence length="383" mass="43387">MGKKDRSDRDKKSKKRYYEDEEDDEELLGGESQEAVPAAAGKQVDESSTKLDEYGAKDYRLQMLLKNDHTSRPLWVAPDGHVFLEAFSPVYKYAQDFLVAISEPVCRPIHVHEYKLTAYSLYAAVSVGLQTSDIIEYLQKLSKTSVPDGIVQFIKLCTVSYGKVKLVLKHNRLIQSRRGTHGEDATPKEAYFVESAFPDVIQRLLQDAVIRDCRLRSAEGEETELITEIISSKPAITKSQQDNGAPSSSQNQDGPRSGTQVPEDIFSYYEQMDKEEEEEEETQTKRCIELEYPLLAEYDFRNDTVNPDINMDLKPTAVLRPYQEKSLRKMFGNGRARSGVIVLPCAVKHPSTILLPMKIKCCVLTGQRVGYDDEASFFNHSHL</sequence>
<keyword evidence="8" id="KW-1185">Reference proteome</keyword>
<name>A0A553RCU7_9TELE</name>
<dbReference type="GO" id="GO:0043138">
    <property type="term" value="F:3'-5' DNA helicase activity"/>
    <property type="evidence" value="ECO:0007669"/>
    <property type="project" value="TreeGrafter"/>
</dbReference>
<comment type="caution">
    <text evidence="7">The sequence shown here is derived from an EMBL/GenBank/DDBJ whole genome shotgun (WGS) entry which is preliminary data.</text>
</comment>
<evidence type="ECO:0000259" key="6">
    <source>
        <dbReference type="Pfam" id="PF13625"/>
    </source>
</evidence>
<dbReference type="GO" id="GO:0000112">
    <property type="term" value="C:nucleotide-excision repair factor 3 complex"/>
    <property type="evidence" value="ECO:0007669"/>
    <property type="project" value="TreeGrafter"/>
</dbReference>
<evidence type="ECO:0000313" key="8">
    <source>
        <dbReference type="Proteomes" id="UP000316079"/>
    </source>
</evidence>
<dbReference type="GO" id="GO:0005524">
    <property type="term" value="F:ATP binding"/>
    <property type="evidence" value="ECO:0007669"/>
    <property type="project" value="UniProtKB-KW"/>
</dbReference>
<organism evidence="7 8">
    <name type="scientific">Danionella cerebrum</name>
    <dbReference type="NCBI Taxonomy" id="2873325"/>
    <lineage>
        <taxon>Eukaryota</taxon>
        <taxon>Metazoa</taxon>
        <taxon>Chordata</taxon>
        <taxon>Craniata</taxon>
        <taxon>Vertebrata</taxon>
        <taxon>Euteleostomi</taxon>
        <taxon>Actinopterygii</taxon>
        <taxon>Neopterygii</taxon>
        <taxon>Teleostei</taxon>
        <taxon>Ostariophysi</taxon>
        <taxon>Cypriniformes</taxon>
        <taxon>Danionidae</taxon>
        <taxon>Danioninae</taxon>
        <taxon>Danionella</taxon>
    </lineage>
</organism>
<dbReference type="PANTHER" id="PTHR11274">
    <property type="entry name" value="RAD25/XP-B DNA REPAIR HELICASE"/>
    <property type="match status" value="1"/>
</dbReference>
<dbReference type="Pfam" id="PF13625">
    <property type="entry name" value="Helicase_C_3"/>
    <property type="match status" value="1"/>
</dbReference>
<dbReference type="OrthoDB" id="10262986at2759"/>
<dbReference type="PRINTS" id="PR00851">
    <property type="entry name" value="XRODRMPGMNTB"/>
</dbReference>
<protein>
    <recommendedName>
        <fullName evidence="6">Helicase XPB/Ssl2 N-terminal domain-containing protein</fullName>
    </recommendedName>
</protein>
<feature type="region of interest" description="Disordered" evidence="5">
    <location>
        <begin position="1"/>
        <end position="47"/>
    </location>
</feature>
<dbReference type="AlphaFoldDB" id="A0A553RCU7"/>
<reference evidence="7 8" key="1">
    <citation type="journal article" date="2019" name="Sci. Data">
        <title>Hybrid genome assembly and annotation of Danionella translucida.</title>
        <authorList>
            <person name="Kadobianskyi M."/>
            <person name="Schulze L."/>
            <person name="Schuelke M."/>
            <person name="Judkewitz B."/>
        </authorList>
    </citation>
    <scope>NUCLEOTIDE SEQUENCE [LARGE SCALE GENOMIC DNA]</scope>
    <source>
        <strain evidence="7 8">Bolton</strain>
    </source>
</reference>
<dbReference type="InterPro" id="IPR001161">
    <property type="entry name" value="XPB/Ssl2"/>
</dbReference>
<dbReference type="PANTHER" id="PTHR11274:SF0">
    <property type="entry name" value="GENERAL TRANSCRIPTION AND DNA REPAIR FACTOR IIH HELICASE SUBUNIT XPB"/>
    <property type="match status" value="1"/>
</dbReference>
<dbReference type="STRING" id="623744.A0A553RCU7"/>
<accession>A0A553RCU7</accession>
<keyword evidence="3" id="KW-0347">Helicase</keyword>
<keyword evidence="1" id="KW-0547">Nucleotide-binding</keyword>
<feature type="compositionally biased region" description="Polar residues" evidence="5">
    <location>
        <begin position="237"/>
        <end position="260"/>
    </location>
</feature>
<dbReference type="GO" id="GO:0005675">
    <property type="term" value="C:transcription factor TFIIH holo complex"/>
    <property type="evidence" value="ECO:0007669"/>
    <property type="project" value="TreeGrafter"/>
</dbReference>
<feature type="compositionally biased region" description="Basic and acidic residues" evidence="5">
    <location>
        <begin position="1"/>
        <end position="11"/>
    </location>
</feature>
<feature type="region of interest" description="Disordered" evidence="5">
    <location>
        <begin position="230"/>
        <end position="261"/>
    </location>
</feature>
<dbReference type="GO" id="GO:0006289">
    <property type="term" value="P:nucleotide-excision repair"/>
    <property type="evidence" value="ECO:0007669"/>
    <property type="project" value="InterPro"/>
</dbReference>
<dbReference type="GO" id="GO:0016787">
    <property type="term" value="F:hydrolase activity"/>
    <property type="evidence" value="ECO:0007669"/>
    <property type="project" value="UniProtKB-KW"/>
</dbReference>
<gene>
    <name evidence="7" type="ORF">DNTS_033936</name>
</gene>
<dbReference type="NCBIfam" id="TIGR00603">
    <property type="entry name" value="rad25"/>
    <property type="match status" value="1"/>
</dbReference>
<evidence type="ECO:0000313" key="7">
    <source>
        <dbReference type="EMBL" id="TRY99976.1"/>
    </source>
</evidence>
<evidence type="ECO:0000256" key="3">
    <source>
        <dbReference type="ARBA" id="ARBA00022806"/>
    </source>
</evidence>
<dbReference type="InterPro" id="IPR050615">
    <property type="entry name" value="ATP-dep_DNA_Helicase"/>
</dbReference>
<dbReference type="InterPro" id="IPR032830">
    <property type="entry name" value="XPB/Ssl2_N"/>
</dbReference>
<dbReference type="GO" id="GO:0006367">
    <property type="term" value="P:transcription initiation at RNA polymerase II promoter"/>
    <property type="evidence" value="ECO:0007669"/>
    <property type="project" value="InterPro"/>
</dbReference>
<keyword evidence="4" id="KW-0067">ATP-binding</keyword>
<feature type="domain" description="Helicase XPB/Ssl2 N-terminal" evidence="6">
    <location>
        <begin position="74"/>
        <end position="217"/>
    </location>
</feature>
<evidence type="ECO:0000256" key="2">
    <source>
        <dbReference type="ARBA" id="ARBA00022801"/>
    </source>
</evidence>
<dbReference type="Proteomes" id="UP000316079">
    <property type="component" value="Unassembled WGS sequence"/>
</dbReference>
<proteinExistence type="predicted"/>
<dbReference type="GO" id="GO:0097550">
    <property type="term" value="C:transcription preinitiation complex"/>
    <property type="evidence" value="ECO:0007669"/>
    <property type="project" value="TreeGrafter"/>
</dbReference>